<gene>
    <name evidence="1" type="ORF">FA95DRAFT_1601288</name>
</gene>
<name>A0ACB8S9U6_9AGAM</name>
<dbReference type="EMBL" id="MU275841">
    <property type="protein sequence ID" value="KAI0053269.1"/>
    <property type="molecule type" value="Genomic_DNA"/>
</dbReference>
<evidence type="ECO:0000313" key="2">
    <source>
        <dbReference type="Proteomes" id="UP000814033"/>
    </source>
</evidence>
<keyword evidence="2" id="KW-1185">Reference proteome</keyword>
<comment type="caution">
    <text evidence="1">The sequence shown here is derived from an EMBL/GenBank/DDBJ whole genome shotgun (WGS) entry which is preliminary data.</text>
</comment>
<evidence type="ECO:0000313" key="1">
    <source>
        <dbReference type="EMBL" id="KAI0053269.1"/>
    </source>
</evidence>
<reference evidence="1" key="1">
    <citation type="submission" date="2021-02" db="EMBL/GenBank/DDBJ databases">
        <authorList>
            <consortium name="DOE Joint Genome Institute"/>
            <person name="Ahrendt S."/>
            <person name="Looney B.P."/>
            <person name="Miyauchi S."/>
            <person name="Morin E."/>
            <person name="Drula E."/>
            <person name="Courty P.E."/>
            <person name="Chicoki N."/>
            <person name="Fauchery L."/>
            <person name="Kohler A."/>
            <person name="Kuo A."/>
            <person name="Labutti K."/>
            <person name="Pangilinan J."/>
            <person name="Lipzen A."/>
            <person name="Riley R."/>
            <person name="Andreopoulos W."/>
            <person name="He G."/>
            <person name="Johnson J."/>
            <person name="Barry K.W."/>
            <person name="Grigoriev I.V."/>
            <person name="Nagy L."/>
            <person name="Hibbett D."/>
            <person name="Henrissat B."/>
            <person name="Matheny P.B."/>
            <person name="Labbe J."/>
            <person name="Martin F."/>
        </authorList>
    </citation>
    <scope>NUCLEOTIDE SEQUENCE</scope>
    <source>
        <strain evidence="1">FP105234-sp</strain>
    </source>
</reference>
<reference evidence="1" key="2">
    <citation type="journal article" date="2022" name="New Phytol.">
        <title>Evolutionary transition to the ectomycorrhizal habit in the genomes of a hyperdiverse lineage of mushroom-forming fungi.</title>
        <authorList>
            <person name="Looney B."/>
            <person name="Miyauchi S."/>
            <person name="Morin E."/>
            <person name="Drula E."/>
            <person name="Courty P.E."/>
            <person name="Kohler A."/>
            <person name="Kuo A."/>
            <person name="LaButti K."/>
            <person name="Pangilinan J."/>
            <person name="Lipzen A."/>
            <person name="Riley R."/>
            <person name="Andreopoulos W."/>
            <person name="He G."/>
            <person name="Johnson J."/>
            <person name="Nolan M."/>
            <person name="Tritt A."/>
            <person name="Barry K.W."/>
            <person name="Grigoriev I.V."/>
            <person name="Nagy L.G."/>
            <person name="Hibbett D."/>
            <person name="Henrissat B."/>
            <person name="Matheny P.B."/>
            <person name="Labbe J."/>
            <person name="Martin F.M."/>
        </authorList>
    </citation>
    <scope>NUCLEOTIDE SEQUENCE</scope>
    <source>
        <strain evidence="1">FP105234-sp</strain>
    </source>
</reference>
<organism evidence="1 2">
    <name type="scientific">Auriscalpium vulgare</name>
    <dbReference type="NCBI Taxonomy" id="40419"/>
    <lineage>
        <taxon>Eukaryota</taxon>
        <taxon>Fungi</taxon>
        <taxon>Dikarya</taxon>
        <taxon>Basidiomycota</taxon>
        <taxon>Agaricomycotina</taxon>
        <taxon>Agaricomycetes</taxon>
        <taxon>Russulales</taxon>
        <taxon>Auriscalpiaceae</taxon>
        <taxon>Auriscalpium</taxon>
    </lineage>
</organism>
<sequence length="362" mass="41660">MSHSSAMPSSNSDVITCVFLDKHDETDLESNTVVGMLMIPRTTNSPKSDFQEVYQAVANLKAWLMKHTRRNLKQDLTYFVTDESNRAQYLDFQDSSGSLGEHRVLYLTSDPKSDTGRSVENIGTAIRSSVLPMFLQGGTIEVQDTGCLESDASTEDKRAAHGIDEERANLEAEYVKKQANLAAEYDRRLDDILREDRRLLKTQFEYVQNMKADLKEKTEEELQKNFVKKVEELQNKFDKKVEELQNKFDKTEEELRQNIEGLEAELRHKIGIAHTNLTTLELRENTVQLKEDELQIREETLKSQMNAQQNSEAYLNQQWEKMRALTREEEGEEEVEALPKSPKTDETSKDQPVDDTMTVARI</sequence>
<accession>A0ACB8S9U6</accession>
<dbReference type="Proteomes" id="UP000814033">
    <property type="component" value="Unassembled WGS sequence"/>
</dbReference>
<protein>
    <submittedName>
        <fullName evidence="1">Uncharacterized protein</fullName>
    </submittedName>
</protein>
<proteinExistence type="predicted"/>